<reference evidence="1" key="1">
    <citation type="submission" date="2024-02" db="EMBL/GenBank/DDBJ databases">
        <authorList>
            <consortium name="ELIXIR-Norway"/>
            <consortium name="Elixir Norway"/>
        </authorList>
    </citation>
    <scope>NUCLEOTIDE SEQUENCE</scope>
</reference>
<proteinExistence type="predicted"/>
<dbReference type="Proteomes" id="UP001497512">
    <property type="component" value="Chromosome 18"/>
</dbReference>
<protein>
    <submittedName>
        <fullName evidence="1">Uncharacterized protein</fullName>
    </submittedName>
</protein>
<organism evidence="1 2">
    <name type="scientific">Sphagnum troendelagicum</name>
    <dbReference type="NCBI Taxonomy" id="128251"/>
    <lineage>
        <taxon>Eukaryota</taxon>
        <taxon>Viridiplantae</taxon>
        <taxon>Streptophyta</taxon>
        <taxon>Embryophyta</taxon>
        <taxon>Bryophyta</taxon>
        <taxon>Sphagnophytina</taxon>
        <taxon>Sphagnopsida</taxon>
        <taxon>Sphagnales</taxon>
        <taxon>Sphagnaceae</taxon>
        <taxon>Sphagnum</taxon>
    </lineage>
</organism>
<evidence type="ECO:0000313" key="1">
    <source>
        <dbReference type="EMBL" id="CAK9210554.1"/>
    </source>
</evidence>
<name>A0ABP0U1R7_9BRYO</name>
<dbReference type="EMBL" id="OZ019910">
    <property type="protein sequence ID" value="CAK9210554.1"/>
    <property type="molecule type" value="Genomic_DNA"/>
</dbReference>
<gene>
    <name evidence="1" type="ORF">CSSPTR1EN2_LOCUS10218</name>
</gene>
<sequence length="417" mass="46889">MPSSYDGDSTTTNTTMHQVLEGLQNSRGTRKFPSVFCTTRKDLSFTRRKPNWRSIILSLLKTTCWNCMWMKLLNKSHCTVSFLRLVVALLAKLPKSCLPFKLAMEGMSGPFLEEAYKNLMQNVDGLQHEDMDMVQADYIEGLKIVQEHYPHENVCILGLGSSVGNLLLQLQFNFSVMLLLLLVLTAKYSCAQICGRVRNISEQHTMTRIQFSSAGFAAFHEPKLPWQCPPMDPCVQSLDLNEDTLAASEKPNMQQLKLHDHHEFPVTTSLSPANYHTHDAEYCPKHEAARPGYRHQPVCAQLPYPVPDSAQQEQMVQEEYTADDEQADFFGCLGFPFLPVRRMAKATTGNGMDPSLYVNNPSDSCTEDGYRSPAYTATVELLSPSADLMARRQGSGLRMRSLKHPRSLLVSAAKEQT</sequence>
<accession>A0ABP0U1R7</accession>
<keyword evidence="2" id="KW-1185">Reference proteome</keyword>
<evidence type="ECO:0000313" key="2">
    <source>
        <dbReference type="Proteomes" id="UP001497512"/>
    </source>
</evidence>